<keyword evidence="1" id="KW-0812">Transmembrane</keyword>
<organism evidence="2 3">
    <name type="scientific">Cutibacterium acnes (strain DSM 16379 / KPA171202)</name>
    <name type="common">Propionibacterium acnes</name>
    <dbReference type="NCBI Taxonomy" id="267747"/>
    <lineage>
        <taxon>Bacteria</taxon>
        <taxon>Bacillati</taxon>
        <taxon>Actinomycetota</taxon>
        <taxon>Actinomycetes</taxon>
        <taxon>Propionibacteriales</taxon>
        <taxon>Propionibacteriaceae</taxon>
        <taxon>Cutibacterium</taxon>
    </lineage>
</organism>
<gene>
    <name evidence="2" type="ordered locus">PPA1091</name>
</gene>
<keyword evidence="1" id="KW-1133">Transmembrane helix</keyword>
<reference evidence="2 3" key="1">
    <citation type="journal article" date="2004" name="Science">
        <title>The complete genome sequence of Propionibacterium acnes, a commensal of human skin.</title>
        <authorList>
            <person name="Bruggemann H."/>
            <person name="Henne A."/>
            <person name="Hoster F."/>
            <person name="Liesegang H."/>
            <person name="Wiezer A."/>
            <person name="Strittmatter A."/>
            <person name="Hujer S."/>
            <person name="Durre P."/>
            <person name="Gottschalk G."/>
        </authorList>
    </citation>
    <scope>NUCLEOTIDE SEQUENCE [LARGE SCALE GENOMIC DNA]</scope>
    <source>
        <strain evidence="3">DSM 16379 / KPA171202</strain>
    </source>
</reference>
<evidence type="ECO:0000313" key="2">
    <source>
        <dbReference type="EMBL" id="AAT82838.1"/>
    </source>
</evidence>
<dbReference type="EnsemblBacteria" id="AAT82838">
    <property type="protein sequence ID" value="AAT82838"/>
    <property type="gene ID" value="PPA1091"/>
</dbReference>
<name>Q6A8S8_CUTAK</name>
<dbReference type="EMBL" id="AE017283">
    <property type="protein sequence ID" value="AAT82838.1"/>
    <property type="molecule type" value="Genomic_DNA"/>
</dbReference>
<protein>
    <submittedName>
        <fullName evidence="2">Hypothetical membrane associated protein</fullName>
    </submittedName>
</protein>
<dbReference type="AlphaFoldDB" id="Q6A8S8"/>
<accession>Q6A8S8</accession>
<sequence>MCRTGTQGSKSQPLPDRWLSCCSAGMTMHPSCDRHSTPPLSRWRFPVSPQRRRDDRGVSMSVLVTVLLPILLISAGVAVDGAERSRAVRVAHTVAAEAARAGCEEGSAAQLVGQDGSSAARMAAEASARRAKADGLSQLVIDVNGDAVSVATEITRPTRLLALIGLTEVHGRASEMCTLLAR</sequence>
<keyword evidence="1" id="KW-0472">Membrane</keyword>
<proteinExistence type="predicted"/>
<dbReference type="HOGENOM" id="CLU_134403_0_0_11"/>
<dbReference type="KEGG" id="pac:PPA1091"/>
<evidence type="ECO:0000256" key="1">
    <source>
        <dbReference type="SAM" id="Phobius"/>
    </source>
</evidence>
<dbReference type="Proteomes" id="UP000000603">
    <property type="component" value="Chromosome"/>
</dbReference>
<feature type="transmembrane region" description="Helical" evidence="1">
    <location>
        <begin position="58"/>
        <end position="79"/>
    </location>
</feature>
<evidence type="ECO:0000313" key="3">
    <source>
        <dbReference type="Proteomes" id="UP000000603"/>
    </source>
</evidence>